<dbReference type="Proteomes" id="UP000265520">
    <property type="component" value="Unassembled WGS sequence"/>
</dbReference>
<evidence type="ECO:0000256" key="1">
    <source>
        <dbReference type="SAM" id="MobiDB-lite"/>
    </source>
</evidence>
<organism evidence="2 3">
    <name type="scientific">Trifolium medium</name>
    <dbReference type="NCBI Taxonomy" id="97028"/>
    <lineage>
        <taxon>Eukaryota</taxon>
        <taxon>Viridiplantae</taxon>
        <taxon>Streptophyta</taxon>
        <taxon>Embryophyta</taxon>
        <taxon>Tracheophyta</taxon>
        <taxon>Spermatophyta</taxon>
        <taxon>Magnoliopsida</taxon>
        <taxon>eudicotyledons</taxon>
        <taxon>Gunneridae</taxon>
        <taxon>Pentapetalae</taxon>
        <taxon>rosids</taxon>
        <taxon>fabids</taxon>
        <taxon>Fabales</taxon>
        <taxon>Fabaceae</taxon>
        <taxon>Papilionoideae</taxon>
        <taxon>50 kb inversion clade</taxon>
        <taxon>NPAAA clade</taxon>
        <taxon>Hologalegina</taxon>
        <taxon>IRL clade</taxon>
        <taxon>Trifolieae</taxon>
        <taxon>Trifolium</taxon>
    </lineage>
</organism>
<feature type="compositionally biased region" description="Gly residues" evidence="1">
    <location>
        <begin position="267"/>
        <end position="291"/>
    </location>
</feature>
<feature type="compositionally biased region" description="Low complexity" evidence="1">
    <location>
        <begin position="1"/>
        <end position="18"/>
    </location>
</feature>
<reference evidence="2 3" key="1">
    <citation type="journal article" date="2018" name="Front. Plant Sci.">
        <title>Red Clover (Trifolium pratense) and Zigzag Clover (T. medium) - A Picture of Genomic Similarities and Differences.</title>
        <authorList>
            <person name="Dluhosova J."/>
            <person name="Istvanek J."/>
            <person name="Nedelnik J."/>
            <person name="Repkova J."/>
        </authorList>
    </citation>
    <scope>NUCLEOTIDE SEQUENCE [LARGE SCALE GENOMIC DNA]</scope>
    <source>
        <strain evidence="3">cv. 10/8</strain>
        <tissue evidence="2">Leaf</tissue>
    </source>
</reference>
<feature type="non-terminal residue" evidence="2">
    <location>
        <position position="366"/>
    </location>
</feature>
<accession>A0A392MXX0</accession>
<dbReference type="AlphaFoldDB" id="A0A392MXX0"/>
<dbReference type="PANTHER" id="PTHR47481:SF42">
    <property type="entry name" value="RHO GTPASE-ACTIVATING PROTEIN GACK-LIKE"/>
    <property type="match status" value="1"/>
</dbReference>
<feature type="region of interest" description="Disordered" evidence="1">
    <location>
        <begin position="1"/>
        <end position="20"/>
    </location>
</feature>
<sequence length="366" mass="40092">MSSTEETSSTTNTNIETTPSQPKFHSAFAITNVKTIIPITLDNDSSLYPSWSALFQVQARVHNVLDHIIPPTDAAAQQEAARTKTNDPNLWKRLDAVVLQWMYATVTQDILSSILHSRAVHLEHQFTNTHLEDFPSTKAYCNRLKLLADQLANVDSPVNNTRLVLKMISGLTDSYAGFVTYIQQHDPLPTFETAKSRLALEESTMANRVARDSGNHSSPAAALMAKSQPTDDILPSPTSPSPRHANNNNNRGNRGRTSNRGNRGRNSGRGGRNSNGGYGSNGSHNYGGGSGRQNYPWQQQYVWPQYPNWAPPPCPYPSYWTRPNTSTGPTSQQTGILGSKPQTAAFTATGPSPTNIEAALHTFHLA</sequence>
<feature type="region of interest" description="Disordered" evidence="1">
    <location>
        <begin position="208"/>
        <end position="293"/>
    </location>
</feature>
<keyword evidence="2" id="KW-0808">Transferase</keyword>
<dbReference type="GO" id="GO:0016740">
    <property type="term" value="F:transferase activity"/>
    <property type="evidence" value="ECO:0007669"/>
    <property type="project" value="UniProtKB-KW"/>
</dbReference>
<dbReference type="Pfam" id="PF14223">
    <property type="entry name" value="Retrotran_gag_2"/>
    <property type="match status" value="1"/>
</dbReference>
<proteinExistence type="predicted"/>
<evidence type="ECO:0000313" key="2">
    <source>
        <dbReference type="EMBL" id="MCH91789.1"/>
    </source>
</evidence>
<protein>
    <submittedName>
        <fullName evidence="2">Polynucleotidyl transferase</fullName>
    </submittedName>
</protein>
<dbReference type="PANTHER" id="PTHR47481">
    <property type="match status" value="1"/>
</dbReference>
<feature type="compositionally biased region" description="Low complexity" evidence="1">
    <location>
        <begin position="246"/>
        <end position="265"/>
    </location>
</feature>
<evidence type="ECO:0000313" key="3">
    <source>
        <dbReference type="Proteomes" id="UP000265520"/>
    </source>
</evidence>
<gene>
    <name evidence="2" type="ORF">A2U01_0012719</name>
</gene>
<comment type="caution">
    <text evidence="2">The sequence shown here is derived from an EMBL/GenBank/DDBJ whole genome shotgun (WGS) entry which is preliminary data.</text>
</comment>
<dbReference type="EMBL" id="LXQA010021170">
    <property type="protein sequence ID" value="MCH91789.1"/>
    <property type="molecule type" value="Genomic_DNA"/>
</dbReference>
<keyword evidence="3" id="KW-1185">Reference proteome</keyword>
<name>A0A392MXX0_9FABA</name>